<comment type="caution">
    <text evidence="17">The sequence shown here is derived from an EMBL/GenBank/DDBJ whole genome shotgun (WGS) entry which is preliminary data.</text>
</comment>
<evidence type="ECO:0000256" key="4">
    <source>
        <dbReference type="ARBA" id="ARBA00006739"/>
    </source>
</evidence>
<evidence type="ECO:0000256" key="8">
    <source>
        <dbReference type="ARBA" id="ARBA00022692"/>
    </source>
</evidence>
<comment type="subcellular location">
    <subcellularLocation>
        <location evidence="2">Endoplasmic reticulum membrane</location>
        <topology evidence="2">Single-pass membrane protein</topology>
    </subcellularLocation>
    <subcellularLocation>
        <location evidence="1">Membrane</location>
        <topology evidence="1">Multi-pass membrane protein</topology>
    </subcellularLocation>
</comment>
<evidence type="ECO:0000256" key="12">
    <source>
        <dbReference type="ARBA" id="ARBA00023136"/>
    </source>
</evidence>
<keyword evidence="9" id="KW-0256">Endoplasmic reticulum</keyword>
<feature type="transmembrane region" description="Helical" evidence="14">
    <location>
        <begin position="268"/>
        <end position="286"/>
    </location>
</feature>
<evidence type="ECO:0000256" key="6">
    <source>
        <dbReference type="ARBA" id="ARBA00022676"/>
    </source>
</evidence>
<dbReference type="GO" id="GO:0006487">
    <property type="term" value="P:protein N-linked glycosylation"/>
    <property type="evidence" value="ECO:0007669"/>
    <property type="project" value="TreeGrafter"/>
</dbReference>
<keyword evidence="18" id="KW-1185">Reference proteome</keyword>
<dbReference type="EMBL" id="RJKM01000001">
    <property type="protein sequence ID" value="ROP34969.1"/>
    <property type="molecule type" value="Genomic_DNA"/>
</dbReference>
<evidence type="ECO:0000259" key="16">
    <source>
        <dbReference type="Pfam" id="PF04138"/>
    </source>
</evidence>
<dbReference type="GO" id="GO:0000271">
    <property type="term" value="P:polysaccharide biosynthetic process"/>
    <property type="evidence" value="ECO:0007669"/>
    <property type="project" value="InterPro"/>
</dbReference>
<dbReference type="GO" id="GO:0016020">
    <property type="term" value="C:membrane"/>
    <property type="evidence" value="ECO:0007669"/>
    <property type="project" value="UniProtKB-SubCell"/>
</dbReference>
<comment type="pathway">
    <text evidence="3">Protein modification; protein glycosylation.</text>
</comment>
<evidence type="ECO:0000256" key="3">
    <source>
        <dbReference type="ARBA" id="ARBA00004922"/>
    </source>
</evidence>
<keyword evidence="11 14" id="KW-1133">Transmembrane helix</keyword>
<keyword evidence="6" id="KW-0328">Glycosyltransferase</keyword>
<feature type="domain" description="Glycosyltransferase 2-like" evidence="15">
    <location>
        <begin position="5"/>
        <end position="168"/>
    </location>
</feature>
<dbReference type="Gene3D" id="3.90.550.10">
    <property type="entry name" value="Spore Coat Polysaccharide Biosynthesis Protein SpsA, Chain A"/>
    <property type="match status" value="1"/>
</dbReference>
<dbReference type="EC" id="2.4.1.117" evidence="5"/>
<evidence type="ECO:0000256" key="1">
    <source>
        <dbReference type="ARBA" id="ARBA00004141"/>
    </source>
</evidence>
<dbReference type="Proteomes" id="UP000268727">
    <property type="component" value="Unassembled WGS sequence"/>
</dbReference>
<reference evidence="17 18" key="1">
    <citation type="submission" date="2018-11" db="EMBL/GenBank/DDBJ databases">
        <title>Sequencing the genomes of 1000 actinobacteria strains.</title>
        <authorList>
            <person name="Klenk H.-P."/>
        </authorList>
    </citation>
    <scope>NUCLEOTIDE SEQUENCE [LARGE SCALE GENOMIC DNA]</scope>
    <source>
        <strain evidence="17 18">DSM 44231</strain>
    </source>
</reference>
<proteinExistence type="inferred from homology"/>
<evidence type="ECO:0000313" key="18">
    <source>
        <dbReference type="Proteomes" id="UP000268727"/>
    </source>
</evidence>
<evidence type="ECO:0000256" key="11">
    <source>
        <dbReference type="ARBA" id="ARBA00022989"/>
    </source>
</evidence>
<feature type="transmembrane region" description="Helical" evidence="14">
    <location>
        <begin position="331"/>
        <end position="352"/>
    </location>
</feature>
<accession>A0A3N1GXT1</accession>
<sequence length="401" mass="43682">MTVDIAIPVLNEEHALPGCIAVLHEYLADRMPFAWTITIVDNASTDGTRQAAERLAEQWPRVRLMSLGQRGKGNAVRAAWSSSEASVVAYMDVDLSTGLDALIPLVASVAAGHSDIAIGSRLAPGARTVRDPKREVISRGYNALVRLTHGAQFRDAQCGFKAASAEVIRPLLRRVEDDTWFFDTELLLLAEHNGLRVLEVPVDWVEDVDSRVKVAGVAATNVRGLIRIARAKLSGAADVAELPQRPEPQPTHPDAVLSGRDISGLRRLVSFGLIGFVATMITLGLYTIFRTWWPPLVANVAAVTLSVLFNTEANRRATFRDRSHPAGRVHVQSFVVFGLYCGFTSGALLALHAVADQPSRSVELLVLLVASAIGTLGRFVLLSTWVFRSRPRTDDREDSLT</sequence>
<evidence type="ECO:0000256" key="2">
    <source>
        <dbReference type="ARBA" id="ARBA00004389"/>
    </source>
</evidence>
<dbReference type="GO" id="GO:0004581">
    <property type="term" value="F:dolichyl-phosphate beta-glucosyltransferase activity"/>
    <property type="evidence" value="ECO:0007669"/>
    <property type="project" value="UniProtKB-EC"/>
</dbReference>
<evidence type="ECO:0000256" key="13">
    <source>
        <dbReference type="ARBA" id="ARBA00045097"/>
    </source>
</evidence>
<evidence type="ECO:0000259" key="15">
    <source>
        <dbReference type="Pfam" id="PF00535"/>
    </source>
</evidence>
<gene>
    <name evidence="17" type="ORF">EDD40_0182</name>
</gene>
<evidence type="ECO:0000256" key="9">
    <source>
        <dbReference type="ARBA" id="ARBA00022824"/>
    </source>
</evidence>
<name>A0A3N1GXT1_9PSEU</name>
<dbReference type="Pfam" id="PF00535">
    <property type="entry name" value="Glycos_transf_2"/>
    <property type="match status" value="1"/>
</dbReference>
<dbReference type="InterPro" id="IPR035518">
    <property type="entry name" value="DPG_synthase"/>
</dbReference>
<protein>
    <recommendedName>
        <fullName evidence="5">dolichyl-phosphate beta-glucosyltransferase</fullName>
        <ecNumber evidence="5">2.4.1.117</ecNumber>
    </recommendedName>
</protein>
<feature type="transmembrane region" description="Helical" evidence="14">
    <location>
        <begin position="292"/>
        <end position="310"/>
    </location>
</feature>
<feature type="domain" description="GtrA/DPMS transmembrane" evidence="16">
    <location>
        <begin position="271"/>
        <end position="387"/>
    </location>
</feature>
<feature type="transmembrane region" description="Helical" evidence="14">
    <location>
        <begin position="364"/>
        <end position="387"/>
    </location>
</feature>
<dbReference type="PANTHER" id="PTHR10859:SF91">
    <property type="entry name" value="DOLICHYL-PHOSPHATE BETA-GLUCOSYLTRANSFERASE"/>
    <property type="match status" value="1"/>
</dbReference>
<keyword evidence="8 14" id="KW-0812">Transmembrane</keyword>
<evidence type="ECO:0000256" key="10">
    <source>
        <dbReference type="ARBA" id="ARBA00022968"/>
    </source>
</evidence>
<keyword evidence="10" id="KW-0735">Signal-anchor</keyword>
<organism evidence="17 18">
    <name type="scientific">Saccharothrix texasensis</name>
    <dbReference type="NCBI Taxonomy" id="103734"/>
    <lineage>
        <taxon>Bacteria</taxon>
        <taxon>Bacillati</taxon>
        <taxon>Actinomycetota</taxon>
        <taxon>Actinomycetes</taxon>
        <taxon>Pseudonocardiales</taxon>
        <taxon>Pseudonocardiaceae</taxon>
        <taxon>Saccharothrix</taxon>
    </lineage>
</organism>
<keyword evidence="12 14" id="KW-0472">Membrane</keyword>
<dbReference type="PANTHER" id="PTHR10859">
    <property type="entry name" value="GLYCOSYL TRANSFERASE"/>
    <property type="match status" value="1"/>
</dbReference>
<dbReference type="SUPFAM" id="SSF53448">
    <property type="entry name" value="Nucleotide-diphospho-sugar transferases"/>
    <property type="match status" value="1"/>
</dbReference>
<dbReference type="Pfam" id="PF04138">
    <property type="entry name" value="GtrA_DPMS_TM"/>
    <property type="match status" value="1"/>
</dbReference>
<dbReference type="CDD" id="cd04188">
    <property type="entry name" value="DPG_synthase"/>
    <property type="match status" value="1"/>
</dbReference>
<dbReference type="InterPro" id="IPR007267">
    <property type="entry name" value="GtrA_DPMS_TM"/>
</dbReference>
<dbReference type="InterPro" id="IPR001173">
    <property type="entry name" value="Glyco_trans_2-like"/>
</dbReference>
<dbReference type="InterPro" id="IPR029044">
    <property type="entry name" value="Nucleotide-diphossugar_trans"/>
</dbReference>
<evidence type="ECO:0000313" key="17">
    <source>
        <dbReference type="EMBL" id="ROP34969.1"/>
    </source>
</evidence>
<evidence type="ECO:0000256" key="7">
    <source>
        <dbReference type="ARBA" id="ARBA00022679"/>
    </source>
</evidence>
<keyword evidence="7" id="KW-0808">Transferase</keyword>
<evidence type="ECO:0000256" key="14">
    <source>
        <dbReference type="SAM" id="Phobius"/>
    </source>
</evidence>
<comment type="catalytic activity">
    <reaction evidence="13">
        <text>a di-trans,poly-cis-dolichyl phosphate + UDP-alpha-D-glucose = a di-trans,poly-cis-dolichyl beta-D-glucosyl phosphate + UDP</text>
        <dbReference type="Rhea" id="RHEA:15401"/>
        <dbReference type="Rhea" id="RHEA-COMP:19498"/>
        <dbReference type="Rhea" id="RHEA-COMP:19502"/>
        <dbReference type="ChEBI" id="CHEBI:57525"/>
        <dbReference type="ChEBI" id="CHEBI:57683"/>
        <dbReference type="ChEBI" id="CHEBI:58223"/>
        <dbReference type="ChEBI" id="CHEBI:58885"/>
        <dbReference type="EC" id="2.4.1.117"/>
    </reaction>
    <physiologicalReaction direction="left-to-right" evidence="13">
        <dbReference type="Rhea" id="RHEA:15402"/>
    </physiologicalReaction>
</comment>
<comment type="similarity">
    <text evidence="4">Belongs to the glycosyltransferase 2 family.</text>
</comment>
<evidence type="ECO:0000256" key="5">
    <source>
        <dbReference type="ARBA" id="ARBA00012583"/>
    </source>
</evidence>
<dbReference type="AlphaFoldDB" id="A0A3N1GXT1"/>